<dbReference type="Proteomes" id="UP000820818">
    <property type="component" value="Linkage Group LG3"/>
</dbReference>
<organism evidence="1 2">
    <name type="scientific">Daphnia sinensis</name>
    <dbReference type="NCBI Taxonomy" id="1820382"/>
    <lineage>
        <taxon>Eukaryota</taxon>
        <taxon>Metazoa</taxon>
        <taxon>Ecdysozoa</taxon>
        <taxon>Arthropoda</taxon>
        <taxon>Crustacea</taxon>
        <taxon>Branchiopoda</taxon>
        <taxon>Diplostraca</taxon>
        <taxon>Cladocera</taxon>
        <taxon>Anomopoda</taxon>
        <taxon>Daphniidae</taxon>
        <taxon>Daphnia</taxon>
        <taxon>Daphnia similis group</taxon>
    </lineage>
</organism>
<keyword evidence="2" id="KW-1185">Reference proteome</keyword>
<dbReference type="AlphaFoldDB" id="A0AAD5PZ37"/>
<dbReference type="PANTHER" id="PTHR24088">
    <property type="entry name" value="28S RIBOSOMAL PROTEIN S17, MITOCHONDRIAL"/>
    <property type="match status" value="1"/>
</dbReference>
<dbReference type="PANTHER" id="PTHR24088:SF0">
    <property type="entry name" value="SMALL RIBOSOMAL SUBUNIT PROTEIN US17M"/>
    <property type="match status" value="1"/>
</dbReference>
<name>A0AAD5PZ37_9CRUS</name>
<accession>A0AAD5PZ37</accession>
<dbReference type="InterPro" id="IPR012340">
    <property type="entry name" value="NA-bd_OB-fold"/>
</dbReference>
<evidence type="ECO:0000313" key="1">
    <source>
        <dbReference type="EMBL" id="KAI9560670.1"/>
    </source>
</evidence>
<dbReference type="InterPro" id="IPR039193">
    <property type="entry name" value="Ribosomal_uS17m_metazoa"/>
</dbReference>
<sequence>MAAVQISKLASVLARCLPSDVKNATKFKVKLMEFDPNLNMHFAKHVTVYANDPTNACKPGDVVLIDKLPKKLTKHITHQVNKIVYSFGDITDPVTGKKVVVGKYRDEIEAKNVLYGKNPSGFDYDRAQDRGWQAGKRDFSDKETYRKFHMFDHDEPYAV</sequence>
<dbReference type="SUPFAM" id="SSF50249">
    <property type="entry name" value="Nucleic acid-binding proteins"/>
    <property type="match status" value="1"/>
</dbReference>
<dbReference type="GO" id="GO:0003735">
    <property type="term" value="F:structural constituent of ribosome"/>
    <property type="evidence" value="ECO:0007669"/>
    <property type="project" value="InterPro"/>
</dbReference>
<dbReference type="GO" id="GO:0032543">
    <property type="term" value="P:mitochondrial translation"/>
    <property type="evidence" value="ECO:0007669"/>
    <property type="project" value="TreeGrafter"/>
</dbReference>
<evidence type="ECO:0000313" key="2">
    <source>
        <dbReference type="Proteomes" id="UP000820818"/>
    </source>
</evidence>
<protein>
    <submittedName>
        <fullName evidence="1">Uncharacterized protein</fullName>
    </submittedName>
</protein>
<dbReference type="GO" id="GO:0005763">
    <property type="term" value="C:mitochondrial small ribosomal subunit"/>
    <property type="evidence" value="ECO:0007669"/>
    <property type="project" value="InterPro"/>
</dbReference>
<gene>
    <name evidence="1" type="ORF">GHT06_011620</name>
</gene>
<dbReference type="Gene3D" id="2.40.50.140">
    <property type="entry name" value="Nucleic acid-binding proteins"/>
    <property type="match status" value="1"/>
</dbReference>
<comment type="caution">
    <text evidence="1">The sequence shown here is derived from an EMBL/GenBank/DDBJ whole genome shotgun (WGS) entry which is preliminary data.</text>
</comment>
<dbReference type="EMBL" id="WJBH02000003">
    <property type="protein sequence ID" value="KAI9560670.1"/>
    <property type="molecule type" value="Genomic_DNA"/>
</dbReference>
<reference evidence="1 2" key="1">
    <citation type="submission" date="2022-05" db="EMBL/GenBank/DDBJ databases">
        <title>A multi-omics perspective on studying reproductive biology in Daphnia sinensis.</title>
        <authorList>
            <person name="Jia J."/>
        </authorList>
    </citation>
    <scope>NUCLEOTIDE SEQUENCE [LARGE SCALE GENOMIC DNA]</scope>
    <source>
        <strain evidence="1 2">WSL</strain>
    </source>
</reference>
<proteinExistence type="predicted"/>